<feature type="coiled-coil region" evidence="4">
    <location>
        <begin position="1008"/>
        <end position="1035"/>
    </location>
</feature>
<evidence type="ECO:0000313" key="7">
    <source>
        <dbReference type="EMBL" id="RNF25931.1"/>
    </source>
</evidence>
<evidence type="ECO:0000256" key="1">
    <source>
        <dbReference type="ARBA" id="ARBA00023054"/>
    </source>
</evidence>
<dbReference type="PROSITE" id="PS50067">
    <property type="entry name" value="KINESIN_MOTOR_2"/>
    <property type="match status" value="1"/>
</dbReference>
<dbReference type="EMBL" id="MKKU01000065">
    <property type="protein sequence ID" value="RNF25931.1"/>
    <property type="molecule type" value="Genomic_DNA"/>
</dbReference>
<dbReference type="SUPFAM" id="SSF52540">
    <property type="entry name" value="P-loop containing nucleoside triphosphate hydrolases"/>
    <property type="match status" value="1"/>
</dbReference>
<feature type="region of interest" description="Disordered" evidence="5">
    <location>
        <begin position="18"/>
        <end position="42"/>
    </location>
</feature>
<feature type="domain" description="Kinesin motor" evidence="6">
    <location>
        <begin position="50"/>
        <end position="370"/>
    </location>
</feature>
<reference evidence="7 8" key="1">
    <citation type="journal article" date="2018" name="BMC Genomics">
        <title>Genomic comparison of Trypanosoma conorhini and Trypanosoma rangeli to Trypanosoma cruzi strains of high and low virulence.</title>
        <authorList>
            <person name="Bradwell K.R."/>
            <person name="Koparde V.N."/>
            <person name="Matveyev A.V."/>
            <person name="Serrano M.G."/>
            <person name="Alves J.M."/>
            <person name="Parikh H."/>
            <person name="Huang B."/>
            <person name="Lee V."/>
            <person name="Espinosa-Alvarez O."/>
            <person name="Ortiz P.A."/>
            <person name="Costa-Martins A.G."/>
            <person name="Teixeira M.M."/>
            <person name="Buck G.A."/>
        </authorList>
    </citation>
    <scope>NUCLEOTIDE SEQUENCE [LARGE SCALE GENOMIC DNA]</scope>
    <source>
        <strain evidence="7 8">025E</strain>
    </source>
</reference>
<dbReference type="PANTHER" id="PTHR47968:SF75">
    <property type="entry name" value="CENTROMERE-ASSOCIATED PROTEIN E"/>
    <property type="match status" value="1"/>
</dbReference>
<accession>A0A3S5IUH8</accession>
<evidence type="ECO:0000256" key="3">
    <source>
        <dbReference type="PROSITE-ProRule" id="PRU00283"/>
    </source>
</evidence>
<keyword evidence="3" id="KW-0067">ATP-binding</keyword>
<dbReference type="SMART" id="SM00129">
    <property type="entry name" value="KISc"/>
    <property type="match status" value="1"/>
</dbReference>
<gene>
    <name evidence="7" type="ORF">Tco025E_01817</name>
</gene>
<dbReference type="GO" id="GO:0005524">
    <property type="term" value="F:ATP binding"/>
    <property type="evidence" value="ECO:0007669"/>
    <property type="project" value="UniProtKB-UniRule"/>
</dbReference>
<dbReference type="GeneID" id="40315428"/>
<dbReference type="InterPro" id="IPR001752">
    <property type="entry name" value="Kinesin_motor_dom"/>
</dbReference>
<evidence type="ECO:0000259" key="6">
    <source>
        <dbReference type="PROSITE" id="PS50067"/>
    </source>
</evidence>
<protein>
    <submittedName>
        <fullName evidence="7">Putative kinesin</fullName>
    </submittedName>
</protein>
<dbReference type="InterPro" id="IPR036961">
    <property type="entry name" value="Kinesin_motor_dom_sf"/>
</dbReference>
<dbReference type="InterPro" id="IPR027640">
    <property type="entry name" value="Kinesin-like_fam"/>
</dbReference>
<keyword evidence="3" id="KW-0547">Nucleotide-binding</keyword>
<organism evidence="7 8">
    <name type="scientific">Trypanosoma conorhini</name>
    <dbReference type="NCBI Taxonomy" id="83891"/>
    <lineage>
        <taxon>Eukaryota</taxon>
        <taxon>Discoba</taxon>
        <taxon>Euglenozoa</taxon>
        <taxon>Kinetoplastea</taxon>
        <taxon>Metakinetoplastina</taxon>
        <taxon>Trypanosomatida</taxon>
        <taxon>Trypanosomatidae</taxon>
        <taxon>Trypanosoma</taxon>
    </lineage>
</organism>
<dbReference type="CDD" id="cd00106">
    <property type="entry name" value="KISc"/>
    <property type="match status" value="1"/>
</dbReference>
<feature type="coiled-coil region" evidence="4">
    <location>
        <begin position="1064"/>
        <end position="1102"/>
    </location>
</feature>
<dbReference type="GO" id="GO:0008017">
    <property type="term" value="F:microtubule binding"/>
    <property type="evidence" value="ECO:0007669"/>
    <property type="project" value="InterPro"/>
</dbReference>
<feature type="compositionally biased region" description="Basic and acidic residues" evidence="5">
    <location>
        <begin position="18"/>
        <end position="35"/>
    </location>
</feature>
<dbReference type="GO" id="GO:0003777">
    <property type="term" value="F:microtubule motor activity"/>
    <property type="evidence" value="ECO:0007669"/>
    <property type="project" value="InterPro"/>
</dbReference>
<dbReference type="Pfam" id="PF00225">
    <property type="entry name" value="Kinesin"/>
    <property type="match status" value="1"/>
</dbReference>
<evidence type="ECO:0000256" key="4">
    <source>
        <dbReference type="SAM" id="Coils"/>
    </source>
</evidence>
<dbReference type="OrthoDB" id="3176171at2759"/>
<keyword evidence="8" id="KW-1185">Reference proteome</keyword>
<dbReference type="Proteomes" id="UP000284403">
    <property type="component" value="Unassembled WGS sequence"/>
</dbReference>
<keyword evidence="2 3" id="KW-0505">Motor protein</keyword>
<dbReference type="InterPro" id="IPR027417">
    <property type="entry name" value="P-loop_NTPase"/>
</dbReference>
<comment type="caution">
    <text evidence="7">The sequence shown here is derived from an EMBL/GenBank/DDBJ whole genome shotgun (WGS) entry which is preliminary data.</text>
</comment>
<feature type="coiled-coil region" evidence="4">
    <location>
        <begin position="379"/>
        <end position="413"/>
    </location>
</feature>
<dbReference type="AlphaFoldDB" id="A0A3S5IUH8"/>
<evidence type="ECO:0000313" key="8">
    <source>
        <dbReference type="Proteomes" id="UP000284403"/>
    </source>
</evidence>
<comment type="similarity">
    <text evidence="3">Belongs to the TRAFAC class myosin-kinesin ATPase superfamily. Kinesin family.</text>
</comment>
<proteinExistence type="inferred from homology"/>
<evidence type="ECO:0000256" key="2">
    <source>
        <dbReference type="ARBA" id="ARBA00023175"/>
    </source>
</evidence>
<keyword evidence="1 4" id="KW-0175">Coiled coil</keyword>
<dbReference type="PRINTS" id="PR00380">
    <property type="entry name" value="KINESINHEAVY"/>
</dbReference>
<evidence type="ECO:0000256" key="5">
    <source>
        <dbReference type="SAM" id="MobiDB-lite"/>
    </source>
</evidence>
<feature type="binding site" evidence="3">
    <location>
        <begin position="127"/>
        <end position="134"/>
    </location>
    <ligand>
        <name>ATP</name>
        <dbReference type="ChEBI" id="CHEBI:30616"/>
    </ligand>
</feature>
<name>A0A3S5IUH8_9TRYP</name>
<dbReference type="GO" id="GO:0007018">
    <property type="term" value="P:microtubule-based movement"/>
    <property type="evidence" value="ECO:0007669"/>
    <property type="project" value="InterPro"/>
</dbReference>
<feature type="coiled-coil region" evidence="4">
    <location>
        <begin position="671"/>
        <end position="701"/>
    </location>
</feature>
<dbReference type="Gene3D" id="3.40.850.10">
    <property type="entry name" value="Kinesin motor domain"/>
    <property type="match status" value="1"/>
</dbReference>
<sequence length="1118" mass="126192">MADQSSVAAPVEAAVKEAAELPKPQRADAVKEQRKSLNKSTSEPTQTLNRCLVYCRLRPTIKIDYRGGGFKLVSVEGKSIALKGERRYDFDGAFDQDCTQEQIFDSVAVPCLEHAFNGFCSALMCYGQTGTGKSFTMCNTTPGTEGIIPRAAHFIYDKIEACPGRNYEVVGRFVQIYRDNLGDLMVGSGKERVEVRFDEEEGITFTGCTSRVLRSPQEFMQFYRAGNERRVVTATAMNPESSRGHTALVISIVSEDPNDPAAGKMRGKITFIDLAGYERFAKTGITNENTIMKDEAKCINASLLALGHVVTALSSGSPHIPWRDSKLTRILQDSIGGRSRTSIILTVGPSSDHLYETANTLQFGLRAMSVKVTAKQSVVVNYEKLARNLQTLLDEKEQQIALLEVQIAGRDAERAELMERYNEQRAEIDMRYEKDMANLVASNASPEQIQYLREVYKVEVENLHEQRDEEIQYKEEVHSKEITRLVRQQAEQEAKRRAEMKLAQERIIEDFQKKLDDARQGKNDDIVNVLRQLAEKDSLLATRANDTARLHEHIEVLTQQIKEMGGTPVEEAIFPETFIDVGQVEEIQQRLGAELEWHREKEAQLYAEVERLSKISSERVEEINKLHDENTQLRQYLAKSGIELSEADDLTKFLRERRAKMVDSSEMETLRVTMQADLDELRAQNAELTREVERLKEERAQQSVPLTARIFGTARGTGSTARGFPPLAPPQASGRGASQLRQFFLSADEPRTAGPASQTDASKKAVKQLSDQLAFSMQEKTALLDRIRKLEAEMAANGVAASQPYVPPIRLGASAVPPVPSLATPSAPEVTPDADLDVLLKVKDAEVDELMETIERQQYLLSSARANDEHYQQVISNLRQVIDSAELPVPESQPIPPPVDSIAVDDYMNILRALRESERRLAVRLAERDGKDSAGVEALLEEKDQELQLKDELVIENASKMQFVAKVCIRLKSQLELLGIVPCCQLPDSYKELIEREKFEMEDQISVQQDLEEQLRLEAEEKQRLARMLRSMQDERERDSAVMLRFQQRFKEAQEKEMCISEALSRVTREKSEKERVLEETLRALSRRLMECQAQLSQAKELETTGGMGRLLKLFLRR</sequence>
<dbReference type="PANTHER" id="PTHR47968">
    <property type="entry name" value="CENTROMERE PROTEIN E"/>
    <property type="match status" value="1"/>
</dbReference>
<dbReference type="RefSeq" id="XP_029231137.1">
    <property type="nucleotide sequence ID" value="XM_029368753.1"/>
</dbReference>